<feature type="transmembrane region" description="Helical" evidence="1">
    <location>
        <begin position="50"/>
        <end position="75"/>
    </location>
</feature>
<name>A0ABC8SAE1_9AQUA</name>
<keyword evidence="3" id="KW-1185">Reference proteome</keyword>
<dbReference type="EMBL" id="CAUOFW020002469">
    <property type="protein sequence ID" value="CAK9153908.1"/>
    <property type="molecule type" value="Genomic_DNA"/>
</dbReference>
<feature type="transmembrane region" description="Helical" evidence="1">
    <location>
        <begin position="12"/>
        <end position="30"/>
    </location>
</feature>
<keyword evidence="1" id="KW-1133">Transmembrane helix</keyword>
<keyword evidence="1" id="KW-0812">Transmembrane</keyword>
<comment type="caution">
    <text evidence="2">The sequence shown here is derived from an EMBL/GenBank/DDBJ whole genome shotgun (WGS) entry which is preliminary data.</text>
</comment>
<sequence>MCTKSDAHTSSCIINWFLLLYAIVQQVNFLGEIHSFHSIIIYPVVQVIKILVIGISFVTSLFSSFLFSFLYVFWLNVSITSCLMIDGWPLSVMLAFLVLGHQLVVSCAILAIDG</sequence>
<proteinExistence type="predicted"/>
<dbReference type="Proteomes" id="UP001642360">
    <property type="component" value="Unassembled WGS sequence"/>
</dbReference>
<protein>
    <submittedName>
        <fullName evidence="2">Uncharacterized protein</fullName>
    </submittedName>
</protein>
<keyword evidence="1" id="KW-0472">Membrane</keyword>
<gene>
    <name evidence="2" type="ORF">ILEXP_LOCUS22213</name>
</gene>
<dbReference type="AlphaFoldDB" id="A0ABC8SAE1"/>
<organism evidence="2 3">
    <name type="scientific">Ilex paraguariensis</name>
    <name type="common">yerba mate</name>
    <dbReference type="NCBI Taxonomy" id="185542"/>
    <lineage>
        <taxon>Eukaryota</taxon>
        <taxon>Viridiplantae</taxon>
        <taxon>Streptophyta</taxon>
        <taxon>Embryophyta</taxon>
        <taxon>Tracheophyta</taxon>
        <taxon>Spermatophyta</taxon>
        <taxon>Magnoliopsida</taxon>
        <taxon>eudicotyledons</taxon>
        <taxon>Gunneridae</taxon>
        <taxon>Pentapetalae</taxon>
        <taxon>asterids</taxon>
        <taxon>campanulids</taxon>
        <taxon>Aquifoliales</taxon>
        <taxon>Aquifoliaceae</taxon>
        <taxon>Ilex</taxon>
    </lineage>
</organism>
<feature type="transmembrane region" description="Helical" evidence="1">
    <location>
        <begin position="87"/>
        <end position="112"/>
    </location>
</feature>
<accession>A0ABC8SAE1</accession>
<evidence type="ECO:0000313" key="3">
    <source>
        <dbReference type="Proteomes" id="UP001642360"/>
    </source>
</evidence>
<evidence type="ECO:0000313" key="2">
    <source>
        <dbReference type="EMBL" id="CAK9153908.1"/>
    </source>
</evidence>
<evidence type="ECO:0000256" key="1">
    <source>
        <dbReference type="SAM" id="Phobius"/>
    </source>
</evidence>
<reference evidence="2 3" key="1">
    <citation type="submission" date="2024-02" db="EMBL/GenBank/DDBJ databases">
        <authorList>
            <person name="Vignale AGUSTIN F."/>
            <person name="Sosa J E."/>
            <person name="Modenutti C."/>
        </authorList>
    </citation>
    <scope>NUCLEOTIDE SEQUENCE [LARGE SCALE GENOMIC DNA]</scope>
</reference>